<comment type="caution">
    <text evidence="2">The sequence shown here is derived from an EMBL/GenBank/DDBJ whole genome shotgun (WGS) entry which is preliminary data.</text>
</comment>
<keyword evidence="3" id="KW-1185">Reference proteome</keyword>
<organism evidence="2 3">
    <name type="scientific">Methanocalculus taiwanensis</name>
    <dbReference type="NCBI Taxonomy" id="106207"/>
    <lineage>
        <taxon>Archaea</taxon>
        <taxon>Methanobacteriati</taxon>
        <taxon>Methanobacteriota</taxon>
        <taxon>Stenosarchaea group</taxon>
        <taxon>Methanomicrobia</taxon>
        <taxon>Methanomicrobiales</taxon>
        <taxon>Methanocalculaceae</taxon>
        <taxon>Methanocalculus</taxon>
    </lineage>
</organism>
<accession>A0ABD4TJ47</accession>
<evidence type="ECO:0000256" key="1">
    <source>
        <dbReference type="SAM" id="Phobius"/>
    </source>
</evidence>
<proteinExistence type="predicted"/>
<feature type="transmembrane region" description="Helical" evidence="1">
    <location>
        <begin position="127"/>
        <end position="145"/>
    </location>
</feature>
<dbReference type="Proteomes" id="UP001524383">
    <property type="component" value="Unassembled WGS sequence"/>
</dbReference>
<keyword evidence="1" id="KW-0812">Transmembrane</keyword>
<name>A0ABD4TJ47_9EURY</name>
<protein>
    <recommendedName>
        <fullName evidence="4">DUF2178 domain-containing protein</fullName>
    </recommendedName>
</protein>
<gene>
    <name evidence="2" type="ORF">FTO68_02240</name>
</gene>
<keyword evidence="1" id="KW-1133">Transmembrane helix</keyword>
<dbReference type="AlphaFoldDB" id="A0ABD4TJ47"/>
<reference evidence="2 3" key="1">
    <citation type="submission" date="2019-08" db="EMBL/GenBank/DDBJ databases">
        <authorList>
            <person name="Chen S.-C."/>
            <person name="Lai M.-C."/>
            <person name="You Y.-T."/>
        </authorList>
    </citation>
    <scope>NUCLEOTIDE SEQUENCE [LARGE SCALE GENOMIC DNA]</scope>
    <source>
        <strain evidence="2 3">P2F9704a</strain>
    </source>
</reference>
<feature type="transmembrane region" description="Helical" evidence="1">
    <location>
        <begin position="60"/>
        <end position="80"/>
    </location>
</feature>
<keyword evidence="1" id="KW-0472">Membrane</keyword>
<feature type="transmembrane region" description="Helical" evidence="1">
    <location>
        <begin position="23"/>
        <end position="48"/>
    </location>
</feature>
<feature type="transmembrane region" description="Helical" evidence="1">
    <location>
        <begin position="101"/>
        <end position="121"/>
    </location>
</feature>
<sequence length="155" mass="17801">MPDSNQAAPVDGREETQDPERRVALLYGVFLVGFLVLVLILFNTIFTTHGPYEVVSPSPFISWLLYGWIPFIVGFFGILNRKREDIFGRTVNNETLLKSSFYGYLIWSVFLIGVFLLQLDLGWLMEGIVPNTVGFILIFCIYGLWRLKDSQGRRE</sequence>
<dbReference type="RefSeq" id="WP_255331731.1">
    <property type="nucleotide sequence ID" value="NZ_VOTZ01000003.1"/>
</dbReference>
<evidence type="ECO:0000313" key="3">
    <source>
        <dbReference type="Proteomes" id="UP001524383"/>
    </source>
</evidence>
<dbReference type="EMBL" id="VOTZ01000003">
    <property type="protein sequence ID" value="MCQ1537809.1"/>
    <property type="molecule type" value="Genomic_DNA"/>
</dbReference>
<evidence type="ECO:0000313" key="2">
    <source>
        <dbReference type="EMBL" id="MCQ1537809.1"/>
    </source>
</evidence>
<evidence type="ECO:0008006" key="4">
    <source>
        <dbReference type="Google" id="ProtNLM"/>
    </source>
</evidence>